<accession>A0A645J9K0</accession>
<sequence length="55" mass="5727">MLVGNSVFLCPGYGLIRRSDLKHGISALPGCFKGGACNLYGTDGRVVGHGFGLPF</sequence>
<protein>
    <submittedName>
        <fullName evidence="1">Uncharacterized protein</fullName>
    </submittedName>
</protein>
<evidence type="ECO:0000313" key="1">
    <source>
        <dbReference type="EMBL" id="MPN60077.1"/>
    </source>
</evidence>
<name>A0A645J9K0_9ZZZZ</name>
<dbReference type="EMBL" id="VSSQ01134851">
    <property type="protein sequence ID" value="MPN60077.1"/>
    <property type="molecule type" value="Genomic_DNA"/>
</dbReference>
<comment type="caution">
    <text evidence="1">The sequence shown here is derived from an EMBL/GenBank/DDBJ whole genome shotgun (WGS) entry which is preliminary data.</text>
</comment>
<proteinExistence type="predicted"/>
<organism evidence="1">
    <name type="scientific">bioreactor metagenome</name>
    <dbReference type="NCBI Taxonomy" id="1076179"/>
    <lineage>
        <taxon>unclassified sequences</taxon>
        <taxon>metagenomes</taxon>
        <taxon>ecological metagenomes</taxon>
    </lineage>
</organism>
<dbReference type="AlphaFoldDB" id="A0A645J9K0"/>
<gene>
    <name evidence="1" type="ORF">SDC9_207800</name>
</gene>
<reference evidence="1" key="1">
    <citation type="submission" date="2019-08" db="EMBL/GenBank/DDBJ databases">
        <authorList>
            <person name="Kucharzyk K."/>
            <person name="Murdoch R.W."/>
            <person name="Higgins S."/>
            <person name="Loffler F."/>
        </authorList>
    </citation>
    <scope>NUCLEOTIDE SEQUENCE</scope>
</reference>